<feature type="transmembrane region" description="Helical" evidence="7">
    <location>
        <begin position="79"/>
        <end position="96"/>
    </location>
</feature>
<dbReference type="Pfam" id="PF00528">
    <property type="entry name" value="BPD_transp_1"/>
    <property type="match status" value="1"/>
</dbReference>
<gene>
    <name evidence="9" type="primary">choW</name>
    <name evidence="9" type="ORF">C9427_13940</name>
</gene>
<evidence type="ECO:0000256" key="6">
    <source>
        <dbReference type="ARBA" id="ARBA00023136"/>
    </source>
</evidence>
<feature type="domain" description="ABC transmembrane type-1" evidence="8">
    <location>
        <begin position="99"/>
        <end position="278"/>
    </location>
</feature>
<dbReference type="InterPro" id="IPR035906">
    <property type="entry name" value="MetI-like_sf"/>
</dbReference>
<evidence type="ECO:0000256" key="2">
    <source>
        <dbReference type="ARBA" id="ARBA00022448"/>
    </source>
</evidence>
<dbReference type="GO" id="GO:0031460">
    <property type="term" value="P:glycine betaine transport"/>
    <property type="evidence" value="ECO:0007669"/>
    <property type="project" value="TreeGrafter"/>
</dbReference>
<dbReference type="GO" id="GO:0005275">
    <property type="term" value="F:amine transmembrane transporter activity"/>
    <property type="evidence" value="ECO:0007669"/>
    <property type="project" value="TreeGrafter"/>
</dbReference>
<keyword evidence="2 7" id="KW-0813">Transport</keyword>
<protein>
    <submittedName>
        <fullName evidence="9">Choline ABC transporter permease subunit</fullName>
    </submittedName>
</protein>
<dbReference type="InterPro" id="IPR017784">
    <property type="entry name" value="ABC_transptr_choline_permease"/>
</dbReference>
<keyword evidence="3" id="KW-1003">Cell membrane</keyword>
<evidence type="ECO:0000256" key="5">
    <source>
        <dbReference type="ARBA" id="ARBA00022989"/>
    </source>
</evidence>
<feature type="transmembrane region" description="Helical" evidence="7">
    <location>
        <begin position="257"/>
        <end position="274"/>
    </location>
</feature>
<keyword evidence="6 7" id="KW-0472">Membrane</keyword>
<evidence type="ECO:0000256" key="1">
    <source>
        <dbReference type="ARBA" id="ARBA00004651"/>
    </source>
</evidence>
<dbReference type="PANTHER" id="PTHR47737">
    <property type="entry name" value="GLYCINE BETAINE/PROLINE BETAINE TRANSPORT SYSTEM PERMEASE PROTEIN PROW"/>
    <property type="match status" value="1"/>
</dbReference>
<comment type="caution">
    <text evidence="9">The sequence shown here is derived from an EMBL/GenBank/DDBJ whole genome shotgun (WGS) entry which is preliminary data.</text>
</comment>
<comment type="subcellular location">
    <subcellularLocation>
        <location evidence="1 7">Cell membrane</location>
        <topology evidence="1 7">Multi-pass membrane protein</topology>
    </subcellularLocation>
</comment>
<dbReference type="RefSeq" id="WP_107649733.1">
    <property type="nucleotide sequence ID" value="NZ_PZJX01000027.1"/>
</dbReference>
<sequence length="286" mass="30698">MDPISKFLSDQSHRIPIGPWGKAFFTFLTDNFNTVFRAFSNSLNFLLDGIVDGLLLLPPVLLIALIALLAYFLQRSKGLALAVFLGLLFILNQNLWKQTVETLVLVVAAAAASMAIGVPLGIWAAHKPKVYRFMLPVLDLMQTLPTFVYLIPVLTLFGLGNAPGLIVTIIFVIPTSVRLTHLGVTSVPKSIVEAGEAFGATKRQLLWKVELPSALPTIMAGLTQSIMLSLSMVVFAALIGAGGLGTEINRALGSRRIDLGLEAGLAIVVLAIVLDRMTRIGVGGKK</sequence>
<evidence type="ECO:0000256" key="3">
    <source>
        <dbReference type="ARBA" id="ARBA00022475"/>
    </source>
</evidence>
<dbReference type="NCBIfam" id="TIGR03416">
    <property type="entry name" value="ABC_choXWV_perm"/>
    <property type="match status" value="1"/>
</dbReference>
<dbReference type="GO" id="GO:0043190">
    <property type="term" value="C:ATP-binding cassette (ABC) transporter complex"/>
    <property type="evidence" value="ECO:0007669"/>
    <property type="project" value="TreeGrafter"/>
</dbReference>
<dbReference type="GO" id="GO:0015871">
    <property type="term" value="P:choline transport"/>
    <property type="evidence" value="ECO:0007669"/>
    <property type="project" value="TreeGrafter"/>
</dbReference>
<dbReference type="Proteomes" id="UP000240259">
    <property type="component" value="Unassembled WGS sequence"/>
</dbReference>
<organism evidence="9 10">
    <name type="scientific">Mesorhizobium helmanticense</name>
    <dbReference type="NCBI Taxonomy" id="1776423"/>
    <lineage>
        <taxon>Bacteria</taxon>
        <taxon>Pseudomonadati</taxon>
        <taxon>Pseudomonadota</taxon>
        <taxon>Alphaproteobacteria</taxon>
        <taxon>Hyphomicrobiales</taxon>
        <taxon>Phyllobacteriaceae</taxon>
        <taxon>Mesorhizobium</taxon>
    </lineage>
</organism>
<dbReference type="GO" id="GO:0015226">
    <property type="term" value="F:carnitine transmembrane transporter activity"/>
    <property type="evidence" value="ECO:0007669"/>
    <property type="project" value="TreeGrafter"/>
</dbReference>
<dbReference type="InterPro" id="IPR000515">
    <property type="entry name" value="MetI-like"/>
</dbReference>
<keyword evidence="5 7" id="KW-1133">Transmembrane helix</keyword>
<evidence type="ECO:0000256" key="7">
    <source>
        <dbReference type="RuleBase" id="RU363032"/>
    </source>
</evidence>
<dbReference type="SUPFAM" id="SSF161098">
    <property type="entry name" value="MetI-like"/>
    <property type="match status" value="1"/>
</dbReference>
<reference evidence="9 10" key="1">
    <citation type="submission" date="2018-03" db="EMBL/GenBank/DDBJ databases">
        <title>Genome sequence of the symbiotic type strain Mesorhizobium helmanticense CSLC115NT isolated from Lotus corniculatus nodules.</title>
        <authorList>
            <person name="Sannazzaro A.I."/>
            <person name="Torres Tejerizo G.A."/>
            <person name="Dip D."/>
            <person name="Caballero M."/>
            <person name="Pistorio M."/>
            <person name="Estrella M.J."/>
        </authorList>
    </citation>
    <scope>NUCLEOTIDE SEQUENCE [LARGE SCALE GENOMIC DNA]</scope>
    <source>
        <strain evidence="9 10">CSLC115N</strain>
    </source>
</reference>
<dbReference type="PANTHER" id="PTHR47737:SF1">
    <property type="entry name" value="GLYCINE BETAINE_PROLINE BETAINE TRANSPORT SYSTEM PERMEASE PROTEIN PROW"/>
    <property type="match status" value="1"/>
</dbReference>
<evidence type="ECO:0000313" key="10">
    <source>
        <dbReference type="Proteomes" id="UP000240259"/>
    </source>
</evidence>
<evidence type="ECO:0000259" key="8">
    <source>
        <dbReference type="PROSITE" id="PS50928"/>
    </source>
</evidence>
<feature type="transmembrane region" description="Helical" evidence="7">
    <location>
        <begin position="102"/>
        <end position="125"/>
    </location>
</feature>
<name>A0A2T4IW91_9HYPH</name>
<keyword evidence="10" id="KW-1185">Reference proteome</keyword>
<dbReference type="FunFam" id="1.10.3720.10:FF:000001">
    <property type="entry name" value="Glycine betaine ABC transporter, permease"/>
    <property type="match status" value="1"/>
</dbReference>
<comment type="similarity">
    <text evidence="7">Belongs to the binding-protein-dependent transport system permease family.</text>
</comment>
<dbReference type="CDD" id="cd06261">
    <property type="entry name" value="TM_PBP2"/>
    <property type="match status" value="1"/>
</dbReference>
<evidence type="ECO:0000313" key="9">
    <source>
        <dbReference type="EMBL" id="PTE09919.1"/>
    </source>
</evidence>
<proteinExistence type="inferred from homology"/>
<keyword evidence="4 7" id="KW-0812">Transmembrane</keyword>
<feature type="transmembrane region" description="Helical" evidence="7">
    <location>
        <begin position="226"/>
        <end position="245"/>
    </location>
</feature>
<dbReference type="EMBL" id="PZJX01000027">
    <property type="protein sequence ID" value="PTE09919.1"/>
    <property type="molecule type" value="Genomic_DNA"/>
</dbReference>
<accession>A0A2T4IW91</accession>
<feature type="transmembrane region" description="Helical" evidence="7">
    <location>
        <begin position="146"/>
        <end position="173"/>
    </location>
</feature>
<dbReference type="PROSITE" id="PS50928">
    <property type="entry name" value="ABC_TM1"/>
    <property type="match status" value="1"/>
</dbReference>
<evidence type="ECO:0000256" key="4">
    <source>
        <dbReference type="ARBA" id="ARBA00022692"/>
    </source>
</evidence>
<dbReference type="AlphaFoldDB" id="A0A2T4IW91"/>
<dbReference type="OrthoDB" id="9815258at2"/>
<feature type="transmembrane region" description="Helical" evidence="7">
    <location>
        <begin position="53"/>
        <end position="72"/>
    </location>
</feature>
<dbReference type="Gene3D" id="1.10.3720.10">
    <property type="entry name" value="MetI-like"/>
    <property type="match status" value="1"/>
</dbReference>